<gene>
    <name evidence="2" type="ORF">HPP92_018527</name>
</gene>
<evidence type="ECO:0000313" key="3">
    <source>
        <dbReference type="Proteomes" id="UP000639772"/>
    </source>
</evidence>
<keyword evidence="1" id="KW-0479">Metal-binding</keyword>
<dbReference type="OrthoDB" id="3941538at2759"/>
<dbReference type="InterPro" id="IPR005019">
    <property type="entry name" value="Adenine_glyco"/>
</dbReference>
<feature type="binding site" evidence="1">
    <location>
        <position position="149"/>
    </location>
    <ligand>
        <name>Zn(2+)</name>
        <dbReference type="ChEBI" id="CHEBI:29105"/>
    </ligand>
</feature>
<dbReference type="Proteomes" id="UP000639772">
    <property type="component" value="Chromosome 9"/>
</dbReference>
<dbReference type="Gene3D" id="1.10.340.30">
    <property type="entry name" value="Hypothetical protein, domain 2"/>
    <property type="match status" value="1"/>
</dbReference>
<proteinExistence type="predicted"/>
<evidence type="ECO:0000256" key="1">
    <source>
        <dbReference type="PIRSR" id="PIRSR605019-1"/>
    </source>
</evidence>
<dbReference type="EMBL" id="JADCNM010000009">
    <property type="protein sequence ID" value="KAG0469199.1"/>
    <property type="molecule type" value="Genomic_DNA"/>
</dbReference>
<feature type="binding site" evidence="1">
    <location>
        <position position="307"/>
    </location>
    <ligand>
        <name>Zn(2+)</name>
        <dbReference type="ChEBI" id="CHEBI:29105"/>
    </ligand>
</feature>
<keyword evidence="1" id="KW-0862">Zinc</keyword>
<name>A0A835QGK5_VANPL</name>
<dbReference type="GO" id="GO:0008725">
    <property type="term" value="F:DNA-3-methyladenine glycosylase activity"/>
    <property type="evidence" value="ECO:0007669"/>
    <property type="project" value="InterPro"/>
</dbReference>
<dbReference type="GO" id="GO:0006284">
    <property type="term" value="P:base-excision repair"/>
    <property type="evidence" value="ECO:0007669"/>
    <property type="project" value="InterPro"/>
</dbReference>
<sequence>MPTPSNTRLAMKRGPNYLNLDWRTQTKALPLRHLKRVHPLGINRSSSSCLSFSTLSSSQNSNDSSLDSSISSWDHKLPHSVRKLLGSWVKREDRMLDGKSDTTDFESWKRKDELVDFGRDNLLLCGEAASLKRCSWITKNSDESYVSFHDECWGVPVYNDSRLYELLSMCGMLIDHNWTEILKRRELYRDAFAKFDFDAVAEMGEKDIMMLSSHKELLLTESRIRCIIDNAKCIQEVTKEFGSFTEYMWGQVTHKPVVNRYKYSRKVPLRTPKAEAISKDMVRRGFRLVGPVIVYSFMQAVGMVIDHVTDCFRFGECARMAERTLGFTDMTT</sequence>
<evidence type="ECO:0008006" key="4">
    <source>
        <dbReference type="Google" id="ProtNLM"/>
    </source>
</evidence>
<feature type="binding site" evidence="1">
    <location>
        <position position="311"/>
    </location>
    <ligand>
        <name>Zn(2+)</name>
        <dbReference type="ChEBI" id="CHEBI:29105"/>
    </ligand>
</feature>
<comment type="caution">
    <text evidence="2">The sequence shown here is derived from an EMBL/GenBank/DDBJ whole genome shotgun (WGS) entry which is preliminary data.</text>
</comment>
<protein>
    <recommendedName>
        <fullName evidence="4">DNA-3-methyladenine glycosylase I</fullName>
    </recommendedName>
</protein>
<dbReference type="SUPFAM" id="SSF48150">
    <property type="entry name" value="DNA-glycosylase"/>
    <property type="match status" value="1"/>
</dbReference>
<dbReference type="Pfam" id="PF03352">
    <property type="entry name" value="Adenine_glyco"/>
    <property type="match status" value="1"/>
</dbReference>
<reference evidence="2 3" key="1">
    <citation type="journal article" date="2020" name="Nat. Food">
        <title>A phased Vanilla planifolia genome enables genetic improvement of flavour and production.</title>
        <authorList>
            <person name="Hasing T."/>
            <person name="Tang H."/>
            <person name="Brym M."/>
            <person name="Khazi F."/>
            <person name="Huang T."/>
            <person name="Chambers A.H."/>
        </authorList>
    </citation>
    <scope>NUCLEOTIDE SEQUENCE [LARGE SCALE GENOMIC DNA]</scope>
    <source>
        <tissue evidence="2">Leaf</tissue>
    </source>
</reference>
<dbReference type="GO" id="GO:0046872">
    <property type="term" value="F:metal ion binding"/>
    <property type="evidence" value="ECO:0007669"/>
    <property type="project" value="UniProtKB-KW"/>
</dbReference>
<organism evidence="2 3">
    <name type="scientific">Vanilla planifolia</name>
    <name type="common">Vanilla</name>
    <dbReference type="NCBI Taxonomy" id="51239"/>
    <lineage>
        <taxon>Eukaryota</taxon>
        <taxon>Viridiplantae</taxon>
        <taxon>Streptophyta</taxon>
        <taxon>Embryophyta</taxon>
        <taxon>Tracheophyta</taxon>
        <taxon>Spermatophyta</taxon>
        <taxon>Magnoliopsida</taxon>
        <taxon>Liliopsida</taxon>
        <taxon>Asparagales</taxon>
        <taxon>Orchidaceae</taxon>
        <taxon>Vanilloideae</taxon>
        <taxon>Vanilleae</taxon>
        <taxon>Vanilla</taxon>
    </lineage>
</organism>
<dbReference type="InterPro" id="IPR011257">
    <property type="entry name" value="DNA_glycosylase"/>
</dbReference>
<evidence type="ECO:0000313" key="2">
    <source>
        <dbReference type="EMBL" id="KAG0469199.1"/>
    </source>
</evidence>
<dbReference type="AlphaFoldDB" id="A0A835QGK5"/>
<dbReference type="PANTHER" id="PTHR31116:SF29">
    <property type="entry name" value="DNA GLYCOSYLASE SUPERFAMILY PROTEIN"/>
    <property type="match status" value="1"/>
</dbReference>
<accession>A0A835QGK5</accession>
<dbReference type="PANTHER" id="PTHR31116">
    <property type="entry name" value="OS04G0501200 PROTEIN"/>
    <property type="match status" value="1"/>
</dbReference>
<feature type="binding site" evidence="1">
    <location>
        <position position="134"/>
    </location>
    <ligand>
        <name>Zn(2+)</name>
        <dbReference type="ChEBI" id="CHEBI:29105"/>
    </ligand>
</feature>